<evidence type="ECO:0000256" key="12">
    <source>
        <dbReference type="SAM" id="SignalP"/>
    </source>
</evidence>
<evidence type="ECO:0000256" key="8">
    <source>
        <dbReference type="ARBA" id="ARBA00023288"/>
    </source>
</evidence>
<evidence type="ECO:0000256" key="10">
    <source>
        <dbReference type="SAM" id="MobiDB-lite"/>
    </source>
</evidence>
<dbReference type="InterPro" id="IPR003245">
    <property type="entry name" value="Phytocyanin_dom"/>
</dbReference>
<dbReference type="Gene3D" id="2.60.40.420">
    <property type="entry name" value="Cupredoxins - blue copper proteins"/>
    <property type="match status" value="1"/>
</dbReference>
<keyword evidence="7" id="KW-0325">Glycoprotein</keyword>
<evidence type="ECO:0000256" key="7">
    <source>
        <dbReference type="ARBA" id="ARBA00023180"/>
    </source>
</evidence>
<dbReference type="PANTHER" id="PTHR33021:SF505">
    <property type="entry name" value="EARLY NODULIN-LIKE PROTEIN 1"/>
    <property type="match status" value="1"/>
</dbReference>
<evidence type="ECO:0000256" key="11">
    <source>
        <dbReference type="SAM" id="Phobius"/>
    </source>
</evidence>
<evidence type="ECO:0000313" key="15">
    <source>
        <dbReference type="Proteomes" id="UP001454036"/>
    </source>
</evidence>
<organism evidence="14 15">
    <name type="scientific">Lithospermum erythrorhizon</name>
    <name type="common">Purple gromwell</name>
    <name type="synonym">Lithospermum officinale var. erythrorhizon</name>
    <dbReference type="NCBI Taxonomy" id="34254"/>
    <lineage>
        <taxon>Eukaryota</taxon>
        <taxon>Viridiplantae</taxon>
        <taxon>Streptophyta</taxon>
        <taxon>Embryophyta</taxon>
        <taxon>Tracheophyta</taxon>
        <taxon>Spermatophyta</taxon>
        <taxon>Magnoliopsida</taxon>
        <taxon>eudicotyledons</taxon>
        <taxon>Gunneridae</taxon>
        <taxon>Pentapetalae</taxon>
        <taxon>asterids</taxon>
        <taxon>lamiids</taxon>
        <taxon>Boraginales</taxon>
        <taxon>Boraginaceae</taxon>
        <taxon>Boraginoideae</taxon>
        <taxon>Lithospermeae</taxon>
        <taxon>Lithospermum</taxon>
    </lineage>
</organism>
<dbReference type="Pfam" id="PF02298">
    <property type="entry name" value="Cu_bind_like"/>
    <property type="match status" value="1"/>
</dbReference>
<evidence type="ECO:0000256" key="1">
    <source>
        <dbReference type="ARBA" id="ARBA00004609"/>
    </source>
</evidence>
<dbReference type="FunFam" id="2.60.40.420:FF:000034">
    <property type="entry name" value="Cupredoxin superfamily protein"/>
    <property type="match status" value="1"/>
</dbReference>
<keyword evidence="11" id="KW-1133">Transmembrane helix</keyword>
<dbReference type="GO" id="GO:0009055">
    <property type="term" value="F:electron transfer activity"/>
    <property type="evidence" value="ECO:0007669"/>
    <property type="project" value="InterPro"/>
</dbReference>
<dbReference type="GO" id="GO:0005886">
    <property type="term" value="C:plasma membrane"/>
    <property type="evidence" value="ECO:0007669"/>
    <property type="project" value="UniProtKB-SubCell"/>
</dbReference>
<evidence type="ECO:0000256" key="6">
    <source>
        <dbReference type="ARBA" id="ARBA00023157"/>
    </source>
</evidence>
<comment type="subcellular location">
    <subcellularLocation>
        <location evidence="1">Cell membrane</location>
        <topology evidence="1">Lipid-anchor</topology>
        <topology evidence="1">GPI-anchor</topology>
    </subcellularLocation>
</comment>
<dbReference type="AlphaFoldDB" id="A0AAV3RPY7"/>
<keyword evidence="11" id="KW-0812">Transmembrane</keyword>
<protein>
    <recommendedName>
        <fullName evidence="13">Phytocyanin domain-containing protein</fullName>
    </recommendedName>
</protein>
<keyword evidence="5 11" id="KW-0472">Membrane</keyword>
<accession>A0AAV3RPY7</accession>
<dbReference type="PROSITE" id="PS51485">
    <property type="entry name" value="PHYTOCYANIN"/>
    <property type="match status" value="1"/>
</dbReference>
<keyword evidence="4 12" id="KW-0732">Signal</keyword>
<feature type="chain" id="PRO_5043696838" description="Phytocyanin domain-containing protein" evidence="12">
    <location>
        <begin position="23"/>
        <end position="195"/>
    </location>
</feature>
<comment type="caution">
    <text evidence="14">The sequence shown here is derived from an EMBL/GenBank/DDBJ whole genome shotgun (WGS) entry which is preliminary data.</text>
</comment>
<dbReference type="InterPro" id="IPR008972">
    <property type="entry name" value="Cupredoxin"/>
</dbReference>
<dbReference type="GO" id="GO:0098552">
    <property type="term" value="C:side of membrane"/>
    <property type="evidence" value="ECO:0007669"/>
    <property type="project" value="UniProtKB-KW"/>
</dbReference>
<evidence type="ECO:0000256" key="4">
    <source>
        <dbReference type="ARBA" id="ARBA00022729"/>
    </source>
</evidence>
<keyword evidence="6" id="KW-1015">Disulfide bond</keyword>
<feature type="transmembrane region" description="Helical" evidence="11">
    <location>
        <begin position="169"/>
        <end position="191"/>
    </location>
</feature>
<dbReference type="PANTHER" id="PTHR33021">
    <property type="entry name" value="BLUE COPPER PROTEIN"/>
    <property type="match status" value="1"/>
</dbReference>
<dbReference type="EMBL" id="BAABME010011197">
    <property type="protein sequence ID" value="GAA0183382.1"/>
    <property type="molecule type" value="Genomic_DNA"/>
</dbReference>
<dbReference type="InterPro" id="IPR039391">
    <property type="entry name" value="Phytocyanin-like"/>
</dbReference>
<keyword evidence="3" id="KW-0336">GPI-anchor</keyword>
<gene>
    <name evidence="14" type="ORF">LIER_30802</name>
</gene>
<evidence type="ECO:0000313" key="14">
    <source>
        <dbReference type="EMBL" id="GAA0183382.1"/>
    </source>
</evidence>
<evidence type="ECO:0000256" key="3">
    <source>
        <dbReference type="ARBA" id="ARBA00022622"/>
    </source>
</evidence>
<feature type="domain" description="Phytocyanin" evidence="13">
    <location>
        <begin position="23"/>
        <end position="126"/>
    </location>
</feature>
<keyword evidence="2" id="KW-1003">Cell membrane</keyword>
<dbReference type="InterPro" id="IPR041846">
    <property type="entry name" value="ENL_dom"/>
</dbReference>
<proteinExistence type="inferred from homology"/>
<name>A0AAV3RPY7_LITER</name>
<comment type="similarity">
    <text evidence="9">Belongs to the early nodulin-like (ENODL) family.</text>
</comment>
<feature type="compositionally biased region" description="Low complexity" evidence="10">
    <location>
        <begin position="142"/>
        <end position="161"/>
    </location>
</feature>
<keyword evidence="15" id="KW-1185">Reference proteome</keyword>
<feature type="signal peptide" evidence="12">
    <location>
        <begin position="1"/>
        <end position="22"/>
    </location>
</feature>
<reference evidence="14 15" key="1">
    <citation type="submission" date="2024-01" db="EMBL/GenBank/DDBJ databases">
        <title>The complete chloroplast genome sequence of Lithospermum erythrorhizon: insights into the phylogenetic relationship among Boraginaceae species and the maternal lineages of purple gromwells.</title>
        <authorList>
            <person name="Okada T."/>
            <person name="Watanabe K."/>
        </authorList>
    </citation>
    <scope>NUCLEOTIDE SEQUENCE [LARGE SCALE GENOMIC DNA]</scope>
</reference>
<dbReference type="CDD" id="cd11019">
    <property type="entry name" value="OsENODL1_like"/>
    <property type="match status" value="1"/>
</dbReference>
<dbReference type="SUPFAM" id="SSF49503">
    <property type="entry name" value="Cupredoxins"/>
    <property type="match status" value="1"/>
</dbReference>
<evidence type="ECO:0000256" key="9">
    <source>
        <dbReference type="ARBA" id="ARBA00035011"/>
    </source>
</evidence>
<sequence length="195" mass="21065">MAVLTFSPLVFVLLLLFSFSEAREFLLNGKPNSWTIPSSPDEFTKWAEKLRFQTGDTLVVEYDPKSDSIMEVTIDDYKNCNKSNPIKSYQDGKTKIVFNRPGWFYFISGADGHCEKGQKIFVYVLHAKNGSNGPSPSPSPSSSPSTSPSGQVGGTPTSTPSNIAPTSDALGLGTTFAIYMGGLSSFLVMVISGQV</sequence>
<feature type="region of interest" description="Disordered" evidence="10">
    <location>
        <begin position="132"/>
        <end position="165"/>
    </location>
</feature>
<evidence type="ECO:0000256" key="5">
    <source>
        <dbReference type="ARBA" id="ARBA00023136"/>
    </source>
</evidence>
<keyword evidence="8" id="KW-0449">Lipoprotein</keyword>
<evidence type="ECO:0000256" key="2">
    <source>
        <dbReference type="ARBA" id="ARBA00022475"/>
    </source>
</evidence>
<dbReference type="Proteomes" id="UP001454036">
    <property type="component" value="Unassembled WGS sequence"/>
</dbReference>
<evidence type="ECO:0000259" key="13">
    <source>
        <dbReference type="PROSITE" id="PS51485"/>
    </source>
</evidence>